<dbReference type="GeneID" id="63857414"/>
<evidence type="ECO:0000313" key="3">
    <source>
        <dbReference type="EMBL" id="RAK72873.1"/>
    </source>
</evidence>
<evidence type="ECO:0000256" key="1">
    <source>
        <dbReference type="SAM" id="MobiDB-lite"/>
    </source>
</evidence>
<dbReference type="Proteomes" id="UP000249789">
    <property type="component" value="Unassembled WGS sequence"/>
</dbReference>
<feature type="signal peptide" evidence="2">
    <location>
        <begin position="1"/>
        <end position="24"/>
    </location>
</feature>
<dbReference type="RefSeq" id="XP_040796883.1">
    <property type="nucleotide sequence ID" value="XM_040940081.1"/>
</dbReference>
<evidence type="ECO:0000256" key="2">
    <source>
        <dbReference type="SAM" id="SignalP"/>
    </source>
</evidence>
<keyword evidence="2" id="KW-0732">Signal</keyword>
<reference evidence="3 4" key="1">
    <citation type="submission" date="2018-02" db="EMBL/GenBank/DDBJ databases">
        <title>The genomes of Aspergillus section Nigri reveals drivers in fungal speciation.</title>
        <authorList>
            <consortium name="DOE Joint Genome Institute"/>
            <person name="Vesth T.C."/>
            <person name="Nybo J."/>
            <person name="Theobald S."/>
            <person name="Brandl J."/>
            <person name="Frisvad J.C."/>
            <person name="Nielsen K.F."/>
            <person name="Lyhne E.K."/>
            <person name="Kogle M.E."/>
            <person name="Kuo A."/>
            <person name="Riley R."/>
            <person name="Clum A."/>
            <person name="Nolan M."/>
            <person name="Lipzen A."/>
            <person name="Salamov A."/>
            <person name="Henrissat B."/>
            <person name="Wiebenga A."/>
            <person name="De vries R.P."/>
            <person name="Grigoriev I.V."/>
            <person name="Mortensen U.H."/>
            <person name="Andersen M.R."/>
            <person name="Baker S.E."/>
        </authorList>
    </citation>
    <scope>NUCLEOTIDE SEQUENCE [LARGE SCALE GENOMIC DNA]</scope>
    <source>
        <strain evidence="3 4">CBS 313.89</strain>
    </source>
</reference>
<evidence type="ECO:0000313" key="4">
    <source>
        <dbReference type="Proteomes" id="UP000249789"/>
    </source>
</evidence>
<proteinExistence type="predicted"/>
<name>A0A8G1VV55_9EURO</name>
<protein>
    <submittedName>
        <fullName evidence="3">Uncharacterized protein</fullName>
    </submittedName>
</protein>
<dbReference type="VEuPathDB" id="FungiDB:BO72DRAFT_255738"/>
<gene>
    <name evidence="3" type="ORF">BO72DRAFT_255738</name>
</gene>
<feature type="compositionally biased region" description="Basic and acidic residues" evidence="1">
    <location>
        <begin position="38"/>
        <end position="53"/>
    </location>
</feature>
<feature type="region of interest" description="Disordered" evidence="1">
    <location>
        <begin position="31"/>
        <end position="53"/>
    </location>
</feature>
<keyword evidence="4" id="KW-1185">Reference proteome</keyword>
<dbReference type="AlphaFoldDB" id="A0A8G1VV55"/>
<dbReference type="EMBL" id="KZ824687">
    <property type="protein sequence ID" value="RAK72873.1"/>
    <property type="molecule type" value="Genomic_DNA"/>
</dbReference>
<accession>A0A8G1VV55</accession>
<feature type="chain" id="PRO_5035002725" evidence="2">
    <location>
        <begin position="25"/>
        <end position="188"/>
    </location>
</feature>
<organism evidence="3 4">
    <name type="scientific">Aspergillus fijiensis CBS 313.89</name>
    <dbReference type="NCBI Taxonomy" id="1448319"/>
    <lineage>
        <taxon>Eukaryota</taxon>
        <taxon>Fungi</taxon>
        <taxon>Dikarya</taxon>
        <taxon>Ascomycota</taxon>
        <taxon>Pezizomycotina</taxon>
        <taxon>Eurotiomycetes</taxon>
        <taxon>Eurotiomycetidae</taxon>
        <taxon>Eurotiales</taxon>
        <taxon>Aspergillaceae</taxon>
        <taxon>Aspergillus</taxon>
    </lineage>
</organism>
<sequence>MRIGRSRCCADLNFLACYLLDAWSGVVNRRKRGGEGQGRTEKKYRATSTHETHPPPAARGFYWPPFFLAVAGSRESVGKVSKLYGSEGEQLRGLARVSGWLNFRGLHFRKKGHVSSEYIVLRRLSVKHCKKNPTLQVLYILSSPEVRNIVVFIRSDHIYNCSSKLIDMPISTLFMVRFGEPAPRQKER</sequence>